<name>A0A7X6MRG7_9MYCO</name>
<dbReference type="Proteomes" id="UP000518188">
    <property type="component" value="Unassembled WGS sequence"/>
</dbReference>
<evidence type="ECO:0000313" key="2">
    <source>
        <dbReference type="Proteomes" id="UP000518188"/>
    </source>
</evidence>
<sequence length="139" mass="15363">MSSINNLASAVVRPLIVSWMPGPASAGERPVVVSVTEYAAHSLRHLPGVAYNGMRMREGWYAMPGAVGLWLWSLPASGLSGSISVWTDAEALQRFIGLPHHVDIMRRYGDRGDVRSTTWEADTFDRARTLARAREWIGQ</sequence>
<dbReference type="AlphaFoldDB" id="A0A7X6MRG7"/>
<evidence type="ECO:0008006" key="3">
    <source>
        <dbReference type="Google" id="ProtNLM"/>
    </source>
</evidence>
<gene>
    <name evidence="1" type="ORF">HGA11_21175</name>
</gene>
<protein>
    <recommendedName>
        <fullName evidence="3">DUF3291 domain-containing protein</fullName>
    </recommendedName>
</protein>
<accession>A0A7X6MRG7</accession>
<organism evidence="1 2">
    <name type="scientific">Mycolicibacterium septicum DSM 44393</name>
    <dbReference type="NCBI Taxonomy" id="1341646"/>
    <lineage>
        <taxon>Bacteria</taxon>
        <taxon>Bacillati</taxon>
        <taxon>Actinomycetota</taxon>
        <taxon>Actinomycetes</taxon>
        <taxon>Mycobacteriales</taxon>
        <taxon>Mycobacteriaceae</taxon>
        <taxon>Mycolicibacterium</taxon>
    </lineage>
</organism>
<comment type="caution">
    <text evidence="1">The sequence shown here is derived from an EMBL/GenBank/DDBJ whole genome shotgun (WGS) entry which is preliminary data.</text>
</comment>
<evidence type="ECO:0000313" key="1">
    <source>
        <dbReference type="EMBL" id="NKZ13490.1"/>
    </source>
</evidence>
<dbReference type="EMBL" id="JAAXPJ010000008">
    <property type="protein sequence ID" value="NKZ13490.1"/>
    <property type="molecule type" value="Genomic_DNA"/>
</dbReference>
<proteinExistence type="predicted"/>
<dbReference type="SUPFAM" id="SSF54909">
    <property type="entry name" value="Dimeric alpha+beta barrel"/>
    <property type="match status" value="1"/>
</dbReference>
<dbReference type="InterPro" id="IPR011008">
    <property type="entry name" value="Dimeric_a/b-barrel"/>
</dbReference>
<reference evidence="1 2" key="1">
    <citation type="submission" date="2020-04" db="EMBL/GenBank/DDBJ databases">
        <title>MicrobeNet Type strains.</title>
        <authorList>
            <person name="Nicholson A.C."/>
        </authorList>
    </citation>
    <scope>NUCLEOTIDE SEQUENCE [LARGE SCALE GENOMIC DNA]</scope>
    <source>
        <strain evidence="1 2">ATCC 700731</strain>
    </source>
</reference>
<dbReference type="RefSeq" id="WP_049924885.1">
    <property type="nucleotide sequence ID" value="NZ_HG322951.1"/>
</dbReference>